<reference evidence="2 3" key="2">
    <citation type="submission" date="2019-01" db="EMBL/GenBank/DDBJ databases">
        <title>The decoding of complex shrimp genome reveals the adaptation for benthos swimmer, frequently molting mechanism and breeding impact on genome.</title>
        <authorList>
            <person name="Sun Y."/>
            <person name="Gao Y."/>
            <person name="Yu Y."/>
        </authorList>
    </citation>
    <scope>NUCLEOTIDE SEQUENCE [LARGE SCALE GENOMIC DNA]</scope>
    <source>
        <tissue evidence="2">Muscle</tissue>
    </source>
</reference>
<evidence type="ECO:0000256" key="1">
    <source>
        <dbReference type="SAM" id="MobiDB-lite"/>
    </source>
</evidence>
<feature type="compositionally biased region" description="Polar residues" evidence="1">
    <location>
        <begin position="309"/>
        <end position="318"/>
    </location>
</feature>
<gene>
    <name evidence="2" type="ORF">C7M84_024112</name>
</gene>
<feature type="region of interest" description="Disordered" evidence="1">
    <location>
        <begin position="223"/>
        <end position="322"/>
    </location>
</feature>
<name>A0A423U1X8_PENVA</name>
<organism evidence="2 3">
    <name type="scientific">Penaeus vannamei</name>
    <name type="common">Whiteleg shrimp</name>
    <name type="synonym">Litopenaeus vannamei</name>
    <dbReference type="NCBI Taxonomy" id="6689"/>
    <lineage>
        <taxon>Eukaryota</taxon>
        <taxon>Metazoa</taxon>
        <taxon>Ecdysozoa</taxon>
        <taxon>Arthropoda</taxon>
        <taxon>Crustacea</taxon>
        <taxon>Multicrustacea</taxon>
        <taxon>Malacostraca</taxon>
        <taxon>Eumalacostraca</taxon>
        <taxon>Eucarida</taxon>
        <taxon>Decapoda</taxon>
        <taxon>Dendrobranchiata</taxon>
        <taxon>Penaeoidea</taxon>
        <taxon>Penaeidae</taxon>
        <taxon>Penaeus</taxon>
    </lineage>
</organism>
<protein>
    <submittedName>
        <fullName evidence="2">Uncharacterized protein</fullName>
    </submittedName>
</protein>
<feature type="region of interest" description="Disordered" evidence="1">
    <location>
        <begin position="116"/>
        <end position="148"/>
    </location>
</feature>
<evidence type="ECO:0000313" key="2">
    <source>
        <dbReference type="EMBL" id="ROT82716.1"/>
    </source>
</evidence>
<evidence type="ECO:0000313" key="3">
    <source>
        <dbReference type="Proteomes" id="UP000283509"/>
    </source>
</evidence>
<dbReference type="EMBL" id="QCYY01000782">
    <property type="protein sequence ID" value="ROT82716.1"/>
    <property type="molecule type" value="Genomic_DNA"/>
</dbReference>
<keyword evidence="3" id="KW-1185">Reference proteome</keyword>
<dbReference type="AlphaFoldDB" id="A0A423U1X8"/>
<comment type="caution">
    <text evidence="2">The sequence shown here is derived from an EMBL/GenBank/DDBJ whole genome shotgun (WGS) entry which is preliminary data.</text>
</comment>
<accession>A0A423U1X8</accession>
<feature type="region of interest" description="Disordered" evidence="1">
    <location>
        <begin position="334"/>
        <end position="358"/>
    </location>
</feature>
<reference evidence="2 3" key="1">
    <citation type="submission" date="2018-04" db="EMBL/GenBank/DDBJ databases">
        <authorList>
            <person name="Zhang X."/>
            <person name="Yuan J."/>
            <person name="Li F."/>
            <person name="Xiang J."/>
        </authorList>
    </citation>
    <scope>NUCLEOTIDE SEQUENCE [LARGE SCALE GENOMIC DNA]</scope>
    <source>
        <tissue evidence="2">Muscle</tissue>
    </source>
</reference>
<feature type="compositionally biased region" description="Polar residues" evidence="1">
    <location>
        <begin position="272"/>
        <end position="281"/>
    </location>
</feature>
<feature type="compositionally biased region" description="Polar residues" evidence="1">
    <location>
        <begin position="347"/>
        <end position="356"/>
    </location>
</feature>
<proteinExistence type="predicted"/>
<sequence length="379" mass="41402">MLLSPLNSLFPSLKTSSTAALLALEKNFPTLQLSMKLTPKGDYILQAKTKETFDILQTTNILSRGYPLGFPMERFEEHPQIESATRLRVRSSKEETRQILVTIVGDPPTEIHLGLRTSRAPSGRFSPRKTNSWGNTSAPPSSSLPTTSVSYTSTVSAAAKISWPSPSSLPSIPPRPCHCHQRESTLEVDFLSSILQMGLLLVGGQTDQHLIKEAVTTVLNSSAYKHPPMKTPSTSTVDYEDTSAPSISLEAFPSLPQTDTSTTAPVGHPTPSAKSTDSTDMTPDHLSQRKRFRRSSSSSDRDSTEQSQTHLSTKQSTDADVHLPTLTNVEFYASEDGSPPVIHISDIPNTSNPSDSNHCEELLRYVDSDMDSDAPEDHD</sequence>
<feature type="compositionally biased region" description="Polar residues" evidence="1">
    <location>
        <begin position="255"/>
        <end position="264"/>
    </location>
</feature>
<feature type="compositionally biased region" description="Low complexity" evidence="1">
    <location>
        <begin position="136"/>
        <end position="148"/>
    </location>
</feature>
<dbReference type="Proteomes" id="UP000283509">
    <property type="component" value="Unassembled WGS sequence"/>
</dbReference>